<dbReference type="GeneID" id="78078755"/>
<geneLocation type="plasmid" evidence="2">
    <name>p251_like</name>
</geneLocation>
<evidence type="ECO:0000313" key="2">
    <source>
        <dbReference type="EMBL" id="OAM96722.1"/>
    </source>
</evidence>
<reference evidence="1" key="2">
    <citation type="submission" date="2022-11" db="EMBL/GenBank/DDBJ databases">
        <title>Role of the vibriolysin VemA secreted by the emergent pathogen Vibrio europaeus in the colonization of Manila clam mucus.</title>
        <authorList>
            <person name="Martinez C."/>
            <person name="Rodriguez S."/>
            <person name="Vences A."/>
            <person name="Barja J.L."/>
            <person name="Toranzo A.E."/>
            <person name="Dubert J."/>
        </authorList>
    </citation>
    <scope>NUCLEOTIDE SEQUENCE</scope>
    <source>
        <strain evidence="1">3454</strain>
    </source>
</reference>
<dbReference type="EMBL" id="LUAX01000008">
    <property type="protein sequence ID" value="OAM96722.1"/>
    <property type="molecule type" value="Genomic_DNA"/>
</dbReference>
<evidence type="ECO:0000313" key="4">
    <source>
        <dbReference type="Proteomes" id="UP001150001"/>
    </source>
</evidence>
<evidence type="ECO:0000313" key="1">
    <source>
        <dbReference type="EMBL" id="MDC5743419.1"/>
    </source>
</evidence>
<gene>
    <name evidence="2" type="ORF">AZ468_23830</name>
    <name evidence="1" type="ORF">OPW20_25485</name>
</gene>
<name>A0A178J3U8_9VIBR</name>
<evidence type="ECO:0000313" key="3">
    <source>
        <dbReference type="Proteomes" id="UP000094761"/>
    </source>
</evidence>
<comment type="caution">
    <text evidence="2">The sequence shown here is derived from an EMBL/GenBank/DDBJ whole genome shotgun (WGS) entry which is preliminary data.</text>
</comment>
<reference evidence="2 3" key="1">
    <citation type="submission" date="2016-03" db="EMBL/GenBank/DDBJ databases">
        <title>Draft genome sequence of the Vibrio tubiashii subs. europaeus.</title>
        <authorList>
            <person name="Spinard E."/>
            <person name="Dubert J."/>
            <person name="Nelson D.R."/>
            <person name="Barja J.L."/>
        </authorList>
    </citation>
    <scope>NUCLEOTIDE SEQUENCE [LARGE SCALE GENOMIC DNA]</scope>
    <source>
        <strain evidence="3">PP-638</strain>
        <strain evidence="2">PP2-638</strain>
        <plasmid evidence="2">p251_like</plasmid>
    </source>
</reference>
<proteinExistence type="predicted"/>
<protein>
    <submittedName>
        <fullName evidence="2">Uncharacterized protein</fullName>
    </submittedName>
</protein>
<dbReference type="Proteomes" id="UP001150001">
    <property type="component" value="Unassembled WGS sequence"/>
</dbReference>
<dbReference type="Proteomes" id="UP000094761">
    <property type="component" value="Unassembled WGS sequence"/>
</dbReference>
<dbReference type="RefSeq" id="WP_069669739.1">
    <property type="nucleotide sequence ID" value="NZ_JAPFIM010000025.1"/>
</dbReference>
<keyword evidence="2" id="KW-0614">Plasmid</keyword>
<dbReference type="EMBL" id="JAPFIT010000033">
    <property type="protein sequence ID" value="MDC5743419.1"/>
    <property type="molecule type" value="Genomic_DNA"/>
</dbReference>
<accession>A0A178J3U8</accession>
<sequence>MFNEGEGLNSEVKFVVASAYDAFSKTWGELPSSRLNWIDLWSDHLKEIPAATIKQAVEHCVRELSDCPSLPVFRKYCKRVDENESLSEPMVSIEEKIAKAILNTPKEQFGYQNLDEFADALLIAALVISAKNHESVGLKWRNELVESEFKSRAGLFGTESVIWNNEAHKGQGYWSDILGNIDND</sequence>
<dbReference type="OrthoDB" id="5642546at2"/>
<organism evidence="2 3">
    <name type="scientific">Vibrio europaeus</name>
    <dbReference type="NCBI Taxonomy" id="300876"/>
    <lineage>
        <taxon>Bacteria</taxon>
        <taxon>Pseudomonadati</taxon>
        <taxon>Pseudomonadota</taxon>
        <taxon>Gammaproteobacteria</taxon>
        <taxon>Vibrionales</taxon>
        <taxon>Vibrionaceae</taxon>
        <taxon>Vibrio</taxon>
        <taxon>Vibrio oreintalis group</taxon>
    </lineage>
</organism>
<dbReference type="AlphaFoldDB" id="A0A178J3U8"/>
<keyword evidence="4" id="KW-1185">Reference proteome</keyword>